<dbReference type="AlphaFoldDB" id="A0A5N6KFS6"/>
<protein>
    <submittedName>
        <fullName evidence="1">Uncharacterized protein</fullName>
    </submittedName>
</protein>
<evidence type="ECO:0000313" key="2">
    <source>
        <dbReference type="Proteomes" id="UP000326757"/>
    </source>
</evidence>
<reference evidence="1 2" key="1">
    <citation type="submission" date="2019-06" db="EMBL/GenBank/DDBJ databases">
        <title>Genome Sequence of the Brown Rot Fungal Pathogen Monilinia laxa.</title>
        <authorList>
            <person name="De Miccolis Angelini R.M."/>
            <person name="Landi L."/>
            <person name="Abate D."/>
            <person name="Pollastro S."/>
            <person name="Romanazzi G."/>
            <person name="Faretra F."/>
        </authorList>
    </citation>
    <scope>NUCLEOTIDE SEQUENCE [LARGE SCALE GENOMIC DNA]</scope>
    <source>
        <strain evidence="1 2">Mlax316</strain>
    </source>
</reference>
<sequence>MPLHCLLIFRGWGVKRRNVISTFRNHPARSLAVIHVFQCSRSCFCFLRSKLLQKNDYHKTIRSLYLTSAGE</sequence>
<dbReference type="EMBL" id="VIGI01000003">
    <property type="protein sequence ID" value="KAB8302626.1"/>
    <property type="molecule type" value="Genomic_DNA"/>
</dbReference>
<proteinExistence type="predicted"/>
<evidence type="ECO:0000313" key="1">
    <source>
        <dbReference type="EMBL" id="KAB8302626.1"/>
    </source>
</evidence>
<organism evidence="1 2">
    <name type="scientific">Monilinia laxa</name>
    <name type="common">Brown rot fungus</name>
    <name type="synonym">Sclerotinia laxa</name>
    <dbReference type="NCBI Taxonomy" id="61186"/>
    <lineage>
        <taxon>Eukaryota</taxon>
        <taxon>Fungi</taxon>
        <taxon>Dikarya</taxon>
        <taxon>Ascomycota</taxon>
        <taxon>Pezizomycotina</taxon>
        <taxon>Leotiomycetes</taxon>
        <taxon>Helotiales</taxon>
        <taxon>Sclerotiniaceae</taxon>
        <taxon>Monilinia</taxon>
    </lineage>
</organism>
<keyword evidence="2" id="KW-1185">Reference proteome</keyword>
<dbReference type="Proteomes" id="UP000326757">
    <property type="component" value="Unassembled WGS sequence"/>
</dbReference>
<comment type="caution">
    <text evidence="1">The sequence shown here is derived from an EMBL/GenBank/DDBJ whole genome shotgun (WGS) entry which is preliminary data.</text>
</comment>
<accession>A0A5N6KFS6</accession>
<gene>
    <name evidence="1" type="ORF">EYC80_005995</name>
</gene>
<name>A0A5N6KFS6_MONLA</name>